<evidence type="ECO:0000256" key="1">
    <source>
        <dbReference type="SAM" id="MobiDB-lite"/>
    </source>
</evidence>
<feature type="compositionally biased region" description="Polar residues" evidence="1">
    <location>
        <begin position="1"/>
        <end position="15"/>
    </location>
</feature>
<dbReference type="EMBL" id="JBAWTH010000047">
    <property type="protein sequence ID" value="KAL2282798.1"/>
    <property type="molecule type" value="Genomic_DNA"/>
</dbReference>
<feature type="region of interest" description="Disordered" evidence="1">
    <location>
        <begin position="1"/>
        <end position="23"/>
    </location>
</feature>
<keyword evidence="3" id="KW-1185">Reference proteome</keyword>
<name>A0ABR4EK20_9PEZI</name>
<sequence>MTTTDPTEADTNSGAGHSASLDDAPTFTTRQHLEYLVGLIINEWKKTMVKWHNASADAVTGPAFDEMVFYNPDEDSVIKFRVDKVPDAIHHKVDALQHMQRIGLPHLPALIELVEEESAKGPFAHDPDDSGDNNEASFTGMLIELAKSRIFTEYFEKKDTAFNLKVVFVDNSGNMRLKQCRLQHDTDFASFLVLMDDYPQEFDLNVVWAASFWDEKLQGLKKKGYDGHPKLMEIEQLIATHKATNYDDVPKWMFYKTNQRVAYAVPIENEHDFKHVINIVTNPAKDNRLACMIRAVDKDLIYISDELRFFEKNLQDGDSPSNQAGSQHTLGDLGDQQPDDKPAPGIDSFTIDDCSFDLLARTLGVGFNWAFLSDDDDEEEEEDRQLPWSLVKNFEKS</sequence>
<evidence type="ECO:0008006" key="4">
    <source>
        <dbReference type="Google" id="ProtNLM"/>
    </source>
</evidence>
<organism evidence="2 3">
    <name type="scientific">Diaporthe vaccinii</name>
    <dbReference type="NCBI Taxonomy" id="105482"/>
    <lineage>
        <taxon>Eukaryota</taxon>
        <taxon>Fungi</taxon>
        <taxon>Dikarya</taxon>
        <taxon>Ascomycota</taxon>
        <taxon>Pezizomycotina</taxon>
        <taxon>Sordariomycetes</taxon>
        <taxon>Sordariomycetidae</taxon>
        <taxon>Diaporthales</taxon>
        <taxon>Diaporthaceae</taxon>
        <taxon>Diaporthe</taxon>
        <taxon>Diaporthe eres species complex</taxon>
    </lineage>
</organism>
<comment type="caution">
    <text evidence="2">The sequence shown here is derived from an EMBL/GenBank/DDBJ whole genome shotgun (WGS) entry which is preliminary data.</text>
</comment>
<feature type="region of interest" description="Disordered" evidence="1">
    <location>
        <begin position="374"/>
        <end position="397"/>
    </location>
</feature>
<feature type="compositionally biased region" description="Acidic residues" evidence="1">
    <location>
        <begin position="374"/>
        <end position="383"/>
    </location>
</feature>
<gene>
    <name evidence="2" type="ORF">FJTKL_10408</name>
</gene>
<accession>A0ABR4EK20</accession>
<evidence type="ECO:0000313" key="3">
    <source>
        <dbReference type="Proteomes" id="UP001600888"/>
    </source>
</evidence>
<protein>
    <recommendedName>
        <fullName evidence="4">HNH nuclease domain-containing protein</fullName>
    </recommendedName>
</protein>
<dbReference type="Proteomes" id="UP001600888">
    <property type="component" value="Unassembled WGS sequence"/>
</dbReference>
<evidence type="ECO:0000313" key="2">
    <source>
        <dbReference type="EMBL" id="KAL2282798.1"/>
    </source>
</evidence>
<reference evidence="2 3" key="1">
    <citation type="submission" date="2024-03" db="EMBL/GenBank/DDBJ databases">
        <title>A high-quality draft genome sequence of Diaporthe vaccinii, a causative agent of upright dieback and viscid rot disease in cranberry plants.</title>
        <authorList>
            <person name="Sarrasin M."/>
            <person name="Lang B.F."/>
            <person name="Burger G."/>
        </authorList>
    </citation>
    <scope>NUCLEOTIDE SEQUENCE [LARGE SCALE GENOMIC DNA]</scope>
    <source>
        <strain evidence="2 3">IS7</strain>
    </source>
</reference>
<proteinExistence type="predicted"/>
<feature type="compositionally biased region" description="Polar residues" evidence="1">
    <location>
        <begin position="316"/>
        <end position="329"/>
    </location>
</feature>
<feature type="region of interest" description="Disordered" evidence="1">
    <location>
        <begin position="314"/>
        <end position="346"/>
    </location>
</feature>